<name>A0ABT3PS06_9BACT</name>
<feature type="chain" id="PRO_5045760394" evidence="1">
    <location>
        <begin position="23"/>
        <end position="362"/>
    </location>
</feature>
<sequence length="362" mass="39507">MKCSFFTLLFALCVCAFQSTVAQTHHIYVTAESDDKVYEIAFNANTQQGNISDVIPVGEYPTETEGPHGINIGLDGNYWYLSVAHGTPYGWLYKFKTGSNEFVSRTELGMFPASMEVSSVTGLLYVVNFNLHGDMEPSTVSVVDPEAMAVVADITTGIMPHGSRITTDGKFQYHVSMMTDELMEINTANMEISRRLNLNSNPSSTPDKMANGTMPAPVVKPTWADPHPSQDLVYVAGNGSDEILEIDTKAWEVSRRFKSGKAPYNLEVSNNGKWLVASYKGEGATGVWNLESGQEVAKITNSRKVTHGVTISPDSHFAFISVEGVGGEAGSVEVINLLTQKRVEVIEVGKQAGGIIYWKKTD</sequence>
<organism evidence="2 3">
    <name type="scientific">Fodinibius salsisoli</name>
    <dbReference type="NCBI Taxonomy" id="2820877"/>
    <lineage>
        <taxon>Bacteria</taxon>
        <taxon>Pseudomonadati</taxon>
        <taxon>Balneolota</taxon>
        <taxon>Balneolia</taxon>
        <taxon>Balneolales</taxon>
        <taxon>Balneolaceae</taxon>
        <taxon>Fodinibius</taxon>
    </lineage>
</organism>
<dbReference type="Proteomes" id="UP001207918">
    <property type="component" value="Unassembled WGS sequence"/>
</dbReference>
<evidence type="ECO:0000313" key="2">
    <source>
        <dbReference type="EMBL" id="MCW9708632.1"/>
    </source>
</evidence>
<dbReference type="SUPFAM" id="SSF50974">
    <property type="entry name" value="Nitrous oxide reductase, N-terminal domain"/>
    <property type="match status" value="1"/>
</dbReference>
<dbReference type="Gene3D" id="2.130.10.10">
    <property type="entry name" value="YVTN repeat-like/Quinoprotein amine dehydrogenase"/>
    <property type="match status" value="2"/>
</dbReference>
<dbReference type="InterPro" id="IPR011045">
    <property type="entry name" value="N2O_reductase_N"/>
</dbReference>
<reference evidence="2 3" key="1">
    <citation type="submission" date="2021-03" db="EMBL/GenBank/DDBJ databases">
        <title>Aliifodinibius sp. nov., a new bacterium isolated from saline soil.</title>
        <authorList>
            <person name="Galisteo C."/>
            <person name="De La Haba R."/>
            <person name="Sanchez-Porro C."/>
            <person name="Ventosa A."/>
        </authorList>
    </citation>
    <scope>NUCLEOTIDE SEQUENCE [LARGE SCALE GENOMIC DNA]</scope>
    <source>
        <strain evidence="2 3">1BSP15-2V2</strain>
    </source>
</reference>
<gene>
    <name evidence="2" type="ORF">J6I44_17355</name>
</gene>
<dbReference type="InterPro" id="IPR051200">
    <property type="entry name" value="Host-pathogen_enzymatic-act"/>
</dbReference>
<dbReference type="InterPro" id="IPR015943">
    <property type="entry name" value="WD40/YVTN_repeat-like_dom_sf"/>
</dbReference>
<dbReference type="PANTHER" id="PTHR47197:SF3">
    <property type="entry name" value="DIHYDRO-HEME D1 DEHYDROGENASE"/>
    <property type="match status" value="1"/>
</dbReference>
<evidence type="ECO:0000256" key="1">
    <source>
        <dbReference type="SAM" id="SignalP"/>
    </source>
</evidence>
<dbReference type="RefSeq" id="WP_265767422.1">
    <property type="nucleotide sequence ID" value="NZ_JAGGJA010000015.1"/>
</dbReference>
<keyword evidence="3" id="KW-1185">Reference proteome</keyword>
<proteinExistence type="predicted"/>
<keyword evidence="1" id="KW-0732">Signal</keyword>
<evidence type="ECO:0000313" key="3">
    <source>
        <dbReference type="Proteomes" id="UP001207918"/>
    </source>
</evidence>
<comment type="caution">
    <text evidence="2">The sequence shown here is derived from an EMBL/GenBank/DDBJ whole genome shotgun (WGS) entry which is preliminary data.</text>
</comment>
<feature type="signal peptide" evidence="1">
    <location>
        <begin position="1"/>
        <end position="22"/>
    </location>
</feature>
<accession>A0ABT3PS06</accession>
<dbReference type="PANTHER" id="PTHR47197">
    <property type="entry name" value="PROTEIN NIRF"/>
    <property type="match status" value="1"/>
</dbReference>
<dbReference type="EMBL" id="JAGGJA010000015">
    <property type="protein sequence ID" value="MCW9708632.1"/>
    <property type="molecule type" value="Genomic_DNA"/>
</dbReference>
<protein>
    <submittedName>
        <fullName evidence="2">YncE family protein</fullName>
    </submittedName>
</protein>